<feature type="transmembrane region" description="Helical" evidence="1">
    <location>
        <begin position="39"/>
        <end position="58"/>
    </location>
</feature>
<dbReference type="InParanoid" id="H2Y354"/>
<proteinExistence type="predicted"/>
<evidence type="ECO:0000256" key="1">
    <source>
        <dbReference type="SAM" id="Phobius"/>
    </source>
</evidence>
<reference evidence="2" key="4">
    <citation type="submission" date="2025-09" db="UniProtKB">
        <authorList>
            <consortium name="Ensembl"/>
        </authorList>
    </citation>
    <scope>IDENTIFICATION</scope>
</reference>
<keyword evidence="1" id="KW-1133">Transmembrane helix</keyword>
<sequence length="67" mass="7840">MNCRYMVLRVKWDATVGLAVTLLSNTFIQVCFFTKQYTFFTACVMTTVVLLPIPFSFYRLRVDQMSI</sequence>
<dbReference type="AlphaFoldDB" id="H2Y354"/>
<dbReference type="Ensembl" id="ENSCINT00000034348.1">
    <property type="protein sequence ID" value="ENSCINP00000036339.1"/>
    <property type="gene ID" value="ENSCING00000021376.1"/>
</dbReference>
<organism evidence="2 3">
    <name type="scientific">Ciona intestinalis</name>
    <name type="common">Transparent sea squirt</name>
    <name type="synonym">Ascidia intestinalis</name>
    <dbReference type="NCBI Taxonomy" id="7719"/>
    <lineage>
        <taxon>Eukaryota</taxon>
        <taxon>Metazoa</taxon>
        <taxon>Chordata</taxon>
        <taxon>Tunicata</taxon>
        <taxon>Ascidiacea</taxon>
        <taxon>Phlebobranchia</taxon>
        <taxon>Cionidae</taxon>
        <taxon>Ciona</taxon>
    </lineage>
</organism>
<keyword evidence="3" id="KW-1185">Reference proteome</keyword>
<dbReference type="HOGENOM" id="CLU_2811603_0_0_1"/>
<reference evidence="3" key="1">
    <citation type="journal article" date="2002" name="Science">
        <title>The draft genome of Ciona intestinalis: insights into chordate and vertebrate origins.</title>
        <authorList>
            <person name="Dehal P."/>
            <person name="Satou Y."/>
            <person name="Campbell R.K."/>
            <person name="Chapman J."/>
            <person name="Degnan B."/>
            <person name="De Tomaso A."/>
            <person name="Davidson B."/>
            <person name="Di Gregorio A."/>
            <person name="Gelpke M."/>
            <person name="Goodstein D.M."/>
            <person name="Harafuji N."/>
            <person name="Hastings K.E."/>
            <person name="Ho I."/>
            <person name="Hotta K."/>
            <person name="Huang W."/>
            <person name="Kawashima T."/>
            <person name="Lemaire P."/>
            <person name="Martinez D."/>
            <person name="Meinertzhagen I.A."/>
            <person name="Necula S."/>
            <person name="Nonaka M."/>
            <person name="Putnam N."/>
            <person name="Rash S."/>
            <person name="Saiga H."/>
            <person name="Satake M."/>
            <person name="Terry A."/>
            <person name="Yamada L."/>
            <person name="Wang H.G."/>
            <person name="Awazu S."/>
            <person name="Azumi K."/>
            <person name="Boore J."/>
            <person name="Branno M."/>
            <person name="Chin-Bow S."/>
            <person name="DeSantis R."/>
            <person name="Doyle S."/>
            <person name="Francino P."/>
            <person name="Keys D.N."/>
            <person name="Haga S."/>
            <person name="Hayashi H."/>
            <person name="Hino K."/>
            <person name="Imai K.S."/>
            <person name="Inaba K."/>
            <person name="Kano S."/>
            <person name="Kobayashi K."/>
            <person name="Kobayashi M."/>
            <person name="Lee B.I."/>
            <person name="Makabe K.W."/>
            <person name="Manohar C."/>
            <person name="Matassi G."/>
            <person name="Medina M."/>
            <person name="Mochizuki Y."/>
            <person name="Mount S."/>
            <person name="Morishita T."/>
            <person name="Miura S."/>
            <person name="Nakayama A."/>
            <person name="Nishizaka S."/>
            <person name="Nomoto H."/>
            <person name="Ohta F."/>
            <person name="Oishi K."/>
            <person name="Rigoutsos I."/>
            <person name="Sano M."/>
            <person name="Sasaki A."/>
            <person name="Sasakura Y."/>
            <person name="Shoguchi E."/>
            <person name="Shin-i T."/>
            <person name="Spagnuolo A."/>
            <person name="Stainier D."/>
            <person name="Suzuki M.M."/>
            <person name="Tassy O."/>
            <person name="Takatori N."/>
            <person name="Tokuoka M."/>
            <person name="Yagi K."/>
            <person name="Yoshizaki F."/>
            <person name="Wada S."/>
            <person name="Zhang C."/>
            <person name="Hyatt P.D."/>
            <person name="Larimer F."/>
            <person name="Detter C."/>
            <person name="Doggett N."/>
            <person name="Glavina T."/>
            <person name="Hawkins T."/>
            <person name="Richardson P."/>
            <person name="Lucas S."/>
            <person name="Kohara Y."/>
            <person name="Levine M."/>
            <person name="Satoh N."/>
            <person name="Rokhsar D.S."/>
        </authorList>
    </citation>
    <scope>NUCLEOTIDE SEQUENCE [LARGE SCALE GENOMIC DNA]</scope>
</reference>
<evidence type="ECO:0000313" key="3">
    <source>
        <dbReference type="Proteomes" id="UP000008144"/>
    </source>
</evidence>
<reference evidence="2" key="2">
    <citation type="journal article" date="2008" name="Genome Biol.">
        <title>Improved genome assembly and evidence-based global gene model set for the chordate Ciona intestinalis: new insight into intron and operon populations.</title>
        <authorList>
            <person name="Satou Y."/>
            <person name="Mineta K."/>
            <person name="Ogasawara M."/>
            <person name="Sasakura Y."/>
            <person name="Shoguchi E."/>
            <person name="Ueno K."/>
            <person name="Yamada L."/>
            <person name="Matsumoto J."/>
            <person name="Wasserscheid J."/>
            <person name="Dewar K."/>
            <person name="Wiley G.B."/>
            <person name="Macmil S.L."/>
            <person name="Roe B.A."/>
            <person name="Zeller R.W."/>
            <person name="Hastings K.E."/>
            <person name="Lemaire P."/>
            <person name="Lindquist E."/>
            <person name="Endo T."/>
            <person name="Hotta K."/>
            <person name="Inaba K."/>
        </authorList>
    </citation>
    <scope>NUCLEOTIDE SEQUENCE [LARGE SCALE GENOMIC DNA]</scope>
    <source>
        <strain evidence="2">wild type</strain>
    </source>
</reference>
<feature type="transmembrane region" description="Helical" evidence="1">
    <location>
        <begin position="12"/>
        <end position="33"/>
    </location>
</feature>
<keyword evidence="1" id="KW-0812">Transmembrane</keyword>
<keyword evidence="1" id="KW-0472">Membrane</keyword>
<protein>
    <submittedName>
        <fullName evidence="2">Uncharacterized protein</fullName>
    </submittedName>
</protein>
<accession>H2Y354</accession>
<dbReference type="EMBL" id="EAAA01002355">
    <property type="status" value="NOT_ANNOTATED_CDS"/>
    <property type="molecule type" value="Genomic_DNA"/>
</dbReference>
<name>H2Y354_CIOIN</name>
<dbReference type="Proteomes" id="UP000008144">
    <property type="component" value="Chromosome 7"/>
</dbReference>
<reference evidence="2" key="3">
    <citation type="submission" date="2025-08" db="UniProtKB">
        <authorList>
            <consortium name="Ensembl"/>
        </authorList>
    </citation>
    <scope>IDENTIFICATION</scope>
</reference>
<evidence type="ECO:0000313" key="2">
    <source>
        <dbReference type="Ensembl" id="ENSCINP00000036339.1"/>
    </source>
</evidence>